<comment type="caution">
    <text evidence="2">The sequence shown here is derived from an EMBL/GenBank/DDBJ whole genome shotgun (WGS) entry which is preliminary data.</text>
</comment>
<protein>
    <submittedName>
        <fullName evidence="2">MerR family DNA-binding transcriptional regulator</fullName>
    </submittedName>
</protein>
<feature type="domain" description="HTH merR-type" evidence="1">
    <location>
        <begin position="14"/>
        <end position="52"/>
    </location>
</feature>
<dbReference type="InterPro" id="IPR000551">
    <property type="entry name" value="MerR-type_HTH_dom"/>
</dbReference>
<keyword evidence="3" id="KW-1185">Reference proteome</keyword>
<name>A0A6P2BSX6_9ACTN</name>
<evidence type="ECO:0000259" key="1">
    <source>
        <dbReference type="PROSITE" id="PS50937"/>
    </source>
</evidence>
<dbReference type="Gene3D" id="1.10.1660.10">
    <property type="match status" value="1"/>
</dbReference>
<dbReference type="EMBL" id="RPFW01000006">
    <property type="protein sequence ID" value="TVZ01978.1"/>
    <property type="molecule type" value="Genomic_DNA"/>
</dbReference>
<sequence length="52" mass="5394">MHTAGVDSGELVGVSAFAQLSGLTVETLRHYHQVGLLVPAQVDGRTGYRAAG</sequence>
<evidence type="ECO:0000313" key="3">
    <source>
        <dbReference type="Proteomes" id="UP000460272"/>
    </source>
</evidence>
<dbReference type="InterPro" id="IPR009061">
    <property type="entry name" value="DNA-bd_dom_put_sf"/>
</dbReference>
<accession>A0A6P2BSX6</accession>
<gene>
    <name evidence="2" type="ORF">EAS64_31610</name>
</gene>
<dbReference type="OrthoDB" id="7849865at2"/>
<dbReference type="GO" id="GO:0006355">
    <property type="term" value="P:regulation of DNA-templated transcription"/>
    <property type="evidence" value="ECO:0007669"/>
    <property type="project" value="InterPro"/>
</dbReference>
<proteinExistence type="predicted"/>
<keyword evidence="2" id="KW-0238">DNA-binding</keyword>
<evidence type="ECO:0000313" key="2">
    <source>
        <dbReference type="EMBL" id="TVZ01978.1"/>
    </source>
</evidence>
<dbReference type="Pfam" id="PF00376">
    <property type="entry name" value="MerR"/>
    <property type="match status" value="1"/>
</dbReference>
<organism evidence="2 3">
    <name type="scientific">Trebonia kvetii</name>
    <dbReference type="NCBI Taxonomy" id="2480626"/>
    <lineage>
        <taxon>Bacteria</taxon>
        <taxon>Bacillati</taxon>
        <taxon>Actinomycetota</taxon>
        <taxon>Actinomycetes</taxon>
        <taxon>Streptosporangiales</taxon>
        <taxon>Treboniaceae</taxon>
        <taxon>Trebonia</taxon>
    </lineage>
</organism>
<dbReference type="GO" id="GO:0003677">
    <property type="term" value="F:DNA binding"/>
    <property type="evidence" value="ECO:0007669"/>
    <property type="project" value="UniProtKB-KW"/>
</dbReference>
<dbReference type="PROSITE" id="PS50937">
    <property type="entry name" value="HTH_MERR_2"/>
    <property type="match status" value="1"/>
</dbReference>
<dbReference type="AlphaFoldDB" id="A0A6P2BSX6"/>
<reference evidence="2 3" key="1">
    <citation type="submission" date="2018-11" db="EMBL/GenBank/DDBJ databases">
        <title>Trebonia kvetii gen.nov., sp.nov., a novel acidophilic actinobacterium, and proposal of the new actinobacterial family Treboniaceae fam. nov.</title>
        <authorList>
            <person name="Rapoport D."/>
            <person name="Sagova-Mareckova M."/>
            <person name="Sedlacek I."/>
            <person name="Provaznik J."/>
            <person name="Kralova S."/>
            <person name="Pavlinic D."/>
            <person name="Benes V."/>
            <person name="Kopecky J."/>
        </authorList>
    </citation>
    <scope>NUCLEOTIDE SEQUENCE [LARGE SCALE GENOMIC DNA]</scope>
    <source>
        <strain evidence="2 3">15Tr583</strain>
    </source>
</reference>
<dbReference type="Proteomes" id="UP000460272">
    <property type="component" value="Unassembled WGS sequence"/>
</dbReference>
<dbReference type="SUPFAM" id="SSF46955">
    <property type="entry name" value="Putative DNA-binding domain"/>
    <property type="match status" value="1"/>
</dbReference>